<dbReference type="SUPFAM" id="SSF48264">
    <property type="entry name" value="Cytochrome P450"/>
    <property type="match status" value="1"/>
</dbReference>
<dbReference type="STRING" id="37992.A0A4Z0YG59"/>
<dbReference type="GO" id="GO:0020037">
    <property type="term" value="F:heme binding"/>
    <property type="evidence" value="ECO:0007669"/>
    <property type="project" value="InterPro"/>
</dbReference>
<gene>
    <name evidence="9" type="ORF">E0Z10_g10501</name>
</gene>
<reference evidence="9 10" key="1">
    <citation type="submission" date="2019-03" db="EMBL/GenBank/DDBJ databases">
        <title>Draft genome sequence of Xylaria hypoxylon DSM 108379, a ubiquitous saprotrophic-parasitic fungi on hardwood.</title>
        <authorList>
            <person name="Buettner E."/>
            <person name="Leonhardt S."/>
            <person name="Gebauer A.M."/>
            <person name="Liers C."/>
            <person name="Hofrichter M."/>
            <person name="Kellner H."/>
        </authorList>
    </citation>
    <scope>NUCLEOTIDE SEQUENCE [LARGE SCALE GENOMIC DNA]</scope>
    <source>
        <strain evidence="9 10">DSM 108379</strain>
    </source>
</reference>
<dbReference type="InterPro" id="IPR017972">
    <property type="entry name" value="Cyt_P450_CS"/>
</dbReference>
<keyword evidence="5 7" id="KW-0408">Iron</keyword>
<evidence type="ECO:0000256" key="6">
    <source>
        <dbReference type="ARBA" id="ARBA00023033"/>
    </source>
</evidence>
<dbReference type="Proteomes" id="UP000297716">
    <property type="component" value="Unassembled WGS sequence"/>
</dbReference>
<evidence type="ECO:0000256" key="3">
    <source>
        <dbReference type="ARBA" id="ARBA00022617"/>
    </source>
</evidence>
<sequence length="421" mass="48291">MAFYDADDSGMAAEPRKGSKVDQENRILFQQTHTAQKFLASPYLEPLVNRFTTFFSRTVEDLGIGGDWVDHPDLFQFLQMTVSRANIEAMMGSKIFDINPHLVQDFWTAKAHAPEFYRGFPRWVIPKAFRDRTRLVEGIKRWHTFAVENGDYTNTAPTDPDWDPVVGSKYAKVRLQYMLKMKPLTADVRAAEDWGLLFGANGNTSPIIFWLIFEVLKDQDLRDRMTAEVNKYLSEDKTINVWGLASNPLLQSAYSEVLRLRVSILVSRMVEFANINCDGHIIPRDEIILMHTDALHYNEEAWTQAGRPPKTPLDQFDVERFLVDTDNGREFSLEGLAGVWIPFGGGDRMCPGRHLVQMEILVTLAYLISNYDIEMGAVETDEVKCDMRYAPYGALPPNRPVSFRMRRNHEELKSFAYRKSG</sequence>
<dbReference type="OrthoDB" id="3366823at2759"/>
<evidence type="ECO:0000256" key="2">
    <source>
        <dbReference type="ARBA" id="ARBA00010617"/>
    </source>
</evidence>
<dbReference type="Gene3D" id="1.10.630.10">
    <property type="entry name" value="Cytochrome P450"/>
    <property type="match status" value="1"/>
</dbReference>
<evidence type="ECO:0000313" key="9">
    <source>
        <dbReference type="EMBL" id="TGJ78265.1"/>
    </source>
</evidence>
<evidence type="ECO:0000256" key="5">
    <source>
        <dbReference type="ARBA" id="ARBA00023004"/>
    </source>
</evidence>
<organism evidence="9 10">
    <name type="scientific">Xylaria hypoxylon</name>
    <dbReference type="NCBI Taxonomy" id="37992"/>
    <lineage>
        <taxon>Eukaryota</taxon>
        <taxon>Fungi</taxon>
        <taxon>Dikarya</taxon>
        <taxon>Ascomycota</taxon>
        <taxon>Pezizomycotina</taxon>
        <taxon>Sordariomycetes</taxon>
        <taxon>Xylariomycetidae</taxon>
        <taxon>Xylariales</taxon>
        <taxon>Xylariaceae</taxon>
        <taxon>Xylaria</taxon>
    </lineage>
</organism>
<keyword evidence="4 7" id="KW-0479">Metal-binding</keyword>
<dbReference type="InterPro" id="IPR001128">
    <property type="entry name" value="Cyt_P450"/>
</dbReference>
<dbReference type="EMBL" id="SKBN01000423">
    <property type="protein sequence ID" value="TGJ78265.1"/>
    <property type="molecule type" value="Genomic_DNA"/>
</dbReference>
<evidence type="ECO:0000313" key="10">
    <source>
        <dbReference type="Proteomes" id="UP000297716"/>
    </source>
</evidence>
<dbReference type="PANTHER" id="PTHR24304:SF2">
    <property type="entry name" value="24-HYDROXYCHOLESTEROL 7-ALPHA-HYDROXYLASE"/>
    <property type="match status" value="1"/>
</dbReference>
<dbReference type="InterPro" id="IPR002403">
    <property type="entry name" value="Cyt_P450_E_grp-IV"/>
</dbReference>
<dbReference type="PROSITE" id="PS00086">
    <property type="entry name" value="CYTOCHROME_P450"/>
    <property type="match status" value="1"/>
</dbReference>
<dbReference type="PANTHER" id="PTHR24304">
    <property type="entry name" value="CYTOCHROME P450 FAMILY 7"/>
    <property type="match status" value="1"/>
</dbReference>
<keyword evidence="6 8" id="KW-0503">Monooxygenase</keyword>
<protein>
    <recommendedName>
        <fullName evidence="11">Cytochrome P450</fullName>
    </recommendedName>
</protein>
<evidence type="ECO:0000256" key="8">
    <source>
        <dbReference type="RuleBase" id="RU000461"/>
    </source>
</evidence>
<proteinExistence type="inferred from homology"/>
<keyword evidence="10" id="KW-1185">Reference proteome</keyword>
<dbReference type="PRINTS" id="PR00465">
    <property type="entry name" value="EP450IV"/>
</dbReference>
<name>A0A4Z0YG59_9PEZI</name>
<feature type="binding site" description="axial binding residue" evidence="7">
    <location>
        <position position="350"/>
    </location>
    <ligand>
        <name>heme</name>
        <dbReference type="ChEBI" id="CHEBI:30413"/>
    </ligand>
    <ligandPart>
        <name>Fe</name>
        <dbReference type="ChEBI" id="CHEBI:18248"/>
    </ligandPart>
</feature>
<dbReference type="InterPro" id="IPR050529">
    <property type="entry name" value="CYP450_sterol_14alpha_dmase"/>
</dbReference>
<dbReference type="GO" id="GO:0008395">
    <property type="term" value="F:steroid hydroxylase activity"/>
    <property type="evidence" value="ECO:0007669"/>
    <property type="project" value="TreeGrafter"/>
</dbReference>
<comment type="cofactor">
    <cofactor evidence="1 7">
        <name>heme</name>
        <dbReference type="ChEBI" id="CHEBI:30413"/>
    </cofactor>
</comment>
<dbReference type="Pfam" id="PF00067">
    <property type="entry name" value="p450"/>
    <property type="match status" value="1"/>
</dbReference>
<keyword evidence="8" id="KW-0560">Oxidoreductase</keyword>
<dbReference type="AlphaFoldDB" id="A0A4Z0YG59"/>
<keyword evidence="3 7" id="KW-0349">Heme</keyword>
<comment type="caution">
    <text evidence="9">The sequence shown here is derived from an EMBL/GenBank/DDBJ whole genome shotgun (WGS) entry which is preliminary data.</text>
</comment>
<evidence type="ECO:0008006" key="11">
    <source>
        <dbReference type="Google" id="ProtNLM"/>
    </source>
</evidence>
<dbReference type="GO" id="GO:0016705">
    <property type="term" value="F:oxidoreductase activity, acting on paired donors, with incorporation or reduction of molecular oxygen"/>
    <property type="evidence" value="ECO:0007669"/>
    <property type="project" value="InterPro"/>
</dbReference>
<dbReference type="InterPro" id="IPR036396">
    <property type="entry name" value="Cyt_P450_sf"/>
</dbReference>
<evidence type="ECO:0000256" key="7">
    <source>
        <dbReference type="PIRSR" id="PIRSR602403-1"/>
    </source>
</evidence>
<dbReference type="GO" id="GO:0005506">
    <property type="term" value="F:iron ion binding"/>
    <property type="evidence" value="ECO:0007669"/>
    <property type="project" value="InterPro"/>
</dbReference>
<comment type="similarity">
    <text evidence="2 8">Belongs to the cytochrome P450 family.</text>
</comment>
<evidence type="ECO:0000256" key="4">
    <source>
        <dbReference type="ARBA" id="ARBA00022723"/>
    </source>
</evidence>
<accession>A0A4Z0YG59</accession>
<evidence type="ECO:0000256" key="1">
    <source>
        <dbReference type="ARBA" id="ARBA00001971"/>
    </source>
</evidence>